<accession>A0ABV3K1J9</accession>
<comment type="caution">
    <text evidence="2">The sequence shown here is derived from an EMBL/GenBank/DDBJ whole genome shotgun (WGS) entry which is preliminary data.</text>
</comment>
<evidence type="ECO:0000313" key="3">
    <source>
        <dbReference type="Proteomes" id="UP001552594"/>
    </source>
</evidence>
<protein>
    <submittedName>
        <fullName evidence="2">Uncharacterized protein</fullName>
    </submittedName>
</protein>
<keyword evidence="3" id="KW-1185">Reference proteome</keyword>
<feature type="compositionally biased region" description="Basic and acidic residues" evidence="1">
    <location>
        <begin position="38"/>
        <end position="51"/>
    </location>
</feature>
<sequence>MAQLERARRQAEEAAHRQAVEERLDQQTAAFVERVLAEHAEGEHDRHERLMQRPPVPRRAEGRTAAAHVVNRRGIR</sequence>
<organism evidence="2 3">
    <name type="scientific">Streptomyces orinoci</name>
    <name type="common">Streptoverticillium orinoci</name>
    <dbReference type="NCBI Taxonomy" id="67339"/>
    <lineage>
        <taxon>Bacteria</taxon>
        <taxon>Bacillati</taxon>
        <taxon>Actinomycetota</taxon>
        <taxon>Actinomycetes</taxon>
        <taxon>Kitasatosporales</taxon>
        <taxon>Streptomycetaceae</taxon>
        <taxon>Streptomyces</taxon>
    </lineage>
</organism>
<name>A0ABV3K1J9_STRON</name>
<evidence type="ECO:0000313" key="2">
    <source>
        <dbReference type="EMBL" id="MEV5509031.1"/>
    </source>
</evidence>
<dbReference type="RefSeq" id="WP_109282427.1">
    <property type="nucleotide sequence ID" value="NZ_JBFAUK010000018.1"/>
</dbReference>
<proteinExistence type="predicted"/>
<dbReference type="Proteomes" id="UP001552594">
    <property type="component" value="Unassembled WGS sequence"/>
</dbReference>
<reference evidence="2 3" key="1">
    <citation type="submission" date="2024-06" db="EMBL/GenBank/DDBJ databases">
        <title>The Natural Products Discovery Center: Release of the First 8490 Sequenced Strains for Exploring Actinobacteria Biosynthetic Diversity.</title>
        <authorList>
            <person name="Kalkreuter E."/>
            <person name="Kautsar S.A."/>
            <person name="Yang D."/>
            <person name="Bader C.D."/>
            <person name="Teijaro C.N."/>
            <person name="Fluegel L."/>
            <person name="Davis C.M."/>
            <person name="Simpson J.R."/>
            <person name="Lauterbach L."/>
            <person name="Steele A.D."/>
            <person name="Gui C."/>
            <person name="Meng S."/>
            <person name="Li G."/>
            <person name="Viehrig K."/>
            <person name="Ye F."/>
            <person name="Su P."/>
            <person name="Kiefer A.F."/>
            <person name="Nichols A."/>
            <person name="Cepeda A.J."/>
            <person name="Yan W."/>
            <person name="Fan B."/>
            <person name="Jiang Y."/>
            <person name="Adhikari A."/>
            <person name="Zheng C.-J."/>
            <person name="Schuster L."/>
            <person name="Cowan T.M."/>
            <person name="Smanski M.J."/>
            <person name="Chevrette M.G."/>
            <person name="De Carvalho L.P.S."/>
            <person name="Shen B."/>
        </authorList>
    </citation>
    <scope>NUCLEOTIDE SEQUENCE [LARGE SCALE GENOMIC DNA]</scope>
    <source>
        <strain evidence="2 3">NPDC052347</strain>
    </source>
</reference>
<feature type="region of interest" description="Disordered" evidence="1">
    <location>
        <begin position="1"/>
        <end position="22"/>
    </location>
</feature>
<feature type="region of interest" description="Disordered" evidence="1">
    <location>
        <begin position="38"/>
        <end position="76"/>
    </location>
</feature>
<evidence type="ECO:0000256" key="1">
    <source>
        <dbReference type="SAM" id="MobiDB-lite"/>
    </source>
</evidence>
<dbReference type="EMBL" id="JBFAUK010000018">
    <property type="protein sequence ID" value="MEV5509031.1"/>
    <property type="molecule type" value="Genomic_DNA"/>
</dbReference>
<gene>
    <name evidence="2" type="ORF">AB0L16_21785</name>
</gene>